<gene>
    <name evidence="1" type="ORF">ILUMI_21123</name>
</gene>
<evidence type="ECO:0000313" key="1">
    <source>
        <dbReference type="EMBL" id="KAF2885068.1"/>
    </source>
</evidence>
<protein>
    <submittedName>
        <fullName evidence="1">Uncharacterized protein</fullName>
    </submittedName>
</protein>
<keyword evidence="2" id="KW-1185">Reference proteome</keyword>
<accession>A0A8K0CD30</accession>
<dbReference type="Proteomes" id="UP000801492">
    <property type="component" value="Unassembled WGS sequence"/>
</dbReference>
<evidence type="ECO:0000313" key="2">
    <source>
        <dbReference type="Proteomes" id="UP000801492"/>
    </source>
</evidence>
<sequence>INQEAEQSTEPIIIQNSDINVNCSIVSPESSGEPCHALPSHNQEVQKSAIATCVAETSLLVNNGNPDLNIENRISDVKKKRKIAHCNLEKQAAKMLNSLNSEYPSAKVGDTVRVRVPDVDRAGSDQRNLLTTVTEIT</sequence>
<comment type="caution">
    <text evidence="1">The sequence shown here is derived from an EMBL/GenBank/DDBJ whole genome shotgun (WGS) entry which is preliminary data.</text>
</comment>
<dbReference type="AlphaFoldDB" id="A0A8K0CD30"/>
<dbReference type="EMBL" id="VTPC01090040">
    <property type="protein sequence ID" value="KAF2885068.1"/>
    <property type="molecule type" value="Genomic_DNA"/>
</dbReference>
<name>A0A8K0CD30_IGNLU</name>
<reference evidence="1" key="1">
    <citation type="submission" date="2019-08" db="EMBL/GenBank/DDBJ databases">
        <title>The genome of the North American firefly Photinus pyralis.</title>
        <authorList>
            <consortium name="Photinus pyralis genome working group"/>
            <person name="Fallon T.R."/>
            <person name="Sander Lower S.E."/>
            <person name="Weng J.-K."/>
        </authorList>
    </citation>
    <scope>NUCLEOTIDE SEQUENCE</scope>
    <source>
        <strain evidence="1">TRF0915ILg1</strain>
        <tissue evidence="1">Whole body</tissue>
    </source>
</reference>
<organism evidence="1 2">
    <name type="scientific">Ignelater luminosus</name>
    <name type="common">Cucubano</name>
    <name type="synonym">Pyrophorus luminosus</name>
    <dbReference type="NCBI Taxonomy" id="2038154"/>
    <lineage>
        <taxon>Eukaryota</taxon>
        <taxon>Metazoa</taxon>
        <taxon>Ecdysozoa</taxon>
        <taxon>Arthropoda</taxon>
        <taxon>Hexapoda</taxon>
        <taxon>Insecta</taxon>
        <taxon>Pterygota</taxon>
        <taxon>Neoptera</taxon>
        <taxon>Endopterygota</taxon>
        <taxon>Coleoptera</taxon>
        <taxon>Polyphaga</taxon>
        <taxon>Elateriformia</taxon>
        <taxon>Elateroidea</taxon>
        <taxon>Elateridae</taxon>
        <taxon>Agrypninae</taxon>
        <taxon>Pyrophorini</taxon>
        <taxon>Ignelater</taxon>
    </lineage>
</organism>
<dbReference type="OrthoDB" id="6773637at2759"/>
<feature type="non-terminal residue" evidence="1">
    <location>
        <position position="1"/>
    </location>
</feature>
<proteinExistence type="predicted"/>